<keyword evidence="3" id="KW-1000">Mitochondrion outer membrane</keyword>
<dbReference type="InterPro" id="IPR019564">
    <property type="entry name" value="Sam37/metaxin_N"/>
</dbReference>
<dbReference type="Pfam" id="PF17171">
    <property type="entry name" value="GST_C_6"/>
    <property type="match status" value="1"/>
</dbReference>
<name>A0A2V1DYH6_9PLEO</name>
<evidence type="ECO:0000256" key="5">
    <source>
        <dbReference type="ARBA" id="ARBA00023128"/>
    </source>
</evidence>
<keyword evidence="6" id="KW-0472">Membrane</keyword>
<evidence type="ECO:0000256" key="6">
    <source>
        <dbReference type="ARBA" id="ARBA00023136"/>
    </source>
</evidence>
<evidence type="ECO:0000256" key="7">
    <source>
        <dbReference type="SAM" id="MobiDB-lite"/>
    </source>
</evidence>
<dbReference type="Proteomes" id="UP000244855">
    <property type="component" value="Unassembled WGS sequence"/>
</dbReference>
<dbReference type="OrthoDB" id="198787at2759"/>
<feature type="compositionally biased region" description="Low complexity" evidence="7">
    <location>
        <begin position="21"/>
        <end position="30"/>
    </location>
</feature>
<keyword evidence="5" id="KW-0496">Mitochondrion</keyword>
<proteinExistence type="predicted"/>
<dbReference type="Pfam" id="PF10568">
    <property type="entry name" value="Tom37"/>
    <property type="match status" value="1"/>
</dbReference>
<feature type="region of interest" description="Disordered" evidence="7">
    <location>
        <begin position="130"/>
        <end position="179"/>
    </location>
</feature>
<keyword evidence="11" id="KW-1185">Reference proteome</keyword>
<evidence type="ECO:0000256" key="2">
    <source>
        <dbReference type="ARBA" id="ARBA00022448"/>
    </source>
</evidence>
<dbReference type="PANTHER" id="PTHR12289:SF44">
    <property type="entry name" value="OUTER MEMBRANE PROTEIN (SAM35), PUTATIVE (AFU_ORTHOLOGUE AFUA_1G13180)-RELATED"/>
    <property type="match status" value="1"/>
</dbReference>
<dbReference type="GO" id="GO:0001401">
    <property type="term" value="C:SAM complex"/>
    <property type="evidence" value="ECO:0007669"/>
    <property type="project" value="InterPro"/>
</dbReference>
<feature type="compositionally biased region" description="Basic and acidic residues" evidence="7">
    <location>
        <begin position="166"/>
        <end position="179"/>
    </location>
</feature>
<comment type="subcellular location">
    <subcellularLocation>
        <location evidence="1">Mitochondrion outer membrane</location>
    </subcellularLocation>
</comment>
<keyword evidence="4" id="KW-0653">Protein transport</keyword>
<feature type="domain" description="Metaxin glutathione S-transferase" evidence="9">
    <location>
        <begin position="263"/>
        <end position="344"/>
    </location>
</feature>
<accession>A0A2V1DYH6</accession>
<sequence>MTTENSDTASDATPRTSPSHRSQQQQSRSSIFSVPTPIKQLFDRFPLLSYPANELPIRAPRNRNAHVLHVFATEQGAREGRPSWNPGCLRYQAYLKFCGVDFQLQASNNHASPTGALPFLIPATPTTTAGDGAEGGLVASRKAQPQPEVVPSSKLQKWGTQHSSHKSSDGSDGSEEKGIQEPEDIRYEAYLSLVDLRIRRAWLYTLYLSPANTATLLEPLYILPTSTNPFVRLSTLYSLRQAAQAELLKHAAVINADDILREADEAFAALEMLLGGDQWFFGASKPGMFDACVFAYTGLLLDGGLGGVADRGRERNEKEDGWADGRLRDMVRAKKGLVEHRERVLRGYF</sequence>
<protein>
    <recommendedName>
        <fullName evidence="12">Mitochondrial outer membrane protein</fullName>
    </recommendedName>
</protein>
<feature type="region of interest" description="Disordered" evidence="7">
    <location>
        <begin position="1"/>
        <end position="33"/>
    </location>
</feature>
<dbReference type="InterPro" id="IPR033468">
    <property type="entry name" value="Metaxin_GST"/>
</dbReference>
<keyword evidence="2" id="KW-0813">Transport</keyword>
<organism evidence="10 11">
    <name type="scientific">Periconia macrospinosa</name>
    <dbReference type="NCBI Taxonomy" id="97972"/>
    <lineage>
        <taxon>Eukaryota</taxon>
        <taxon>Fungi</taxon>
        <taxon>Dikarya</taxon>
        <taxon>Ascomycota</taxon>
        <taxon>Pezizomycotina</taxon>
        <taxon>Dothideomycetes</taxon>
        <taxon>Pleosporomycetidae</taxon>
        <taxon>Pleosporales</taxon>
        <taxon>Massarineae</taxon>
        <taxon>Periconiaceae</taxon>
        <taxon>Periconia</taxon>
    </lineage>
</organism>
<reference evidence="10 11" key="1">
    <citation type="journal article" date="2018" name="Sci. Rep.">
        <title>Comparative genomics provides insights into the lifestyle and reveals functional heterogeneity of dark septate endophytic fungi.</title>
        <authorList>
            <person name="Knapp D.G."/>
            <person name="Nemeth J.B."/>
            <person name="Barry K."/>
            <person name="Hainaut M."/>
            <person name="Henrissat B."/>
            <person name="Johnson J."/>
            <person name="Kuo A."/>
            <person name="Lim J.H.P."/>
            <person name="Lipzen A."/>
            <person name="Nolan M."/>
            <person name="Ohm R.A."/>
            <person name="Tamas L."/>
            <person name="Grigoriev I.V."/>
            <person name="Spatafora J.W."/>
            <person name="Nagy L.G."/>
            <person name="Kovacs G.M."/>
        </authorList>
    </citation>
    <scope>NUCLEOTIDE SEQUENCE [LARGE SCALE GENOMIC DNA]</scope>
    <source>
        <strain evidence="10 11">DSE2036</strain>
    </source>
</reference>
<evidence type="ECO:0000256" key="1">
    <source>
        <dbReference type="ARBA" id="ARBA00004294"/>
    </source>
</evidence>
<feature type="compositionally biased region" description="Polar residues" evidence="7">
    <location>
        <begin position="1"/>
        <end position="20"/>
    </location>
</feature>
<dbReference type="GO" id="GO:0015031">
    <property type="term" value="P:protein transport"/>
    <property type="evidence" value="ECO:0007669"/>
    <property type="project" value="UniProtKB-KW"/>
</dbReference>
<feature type="domain" description="Mitochondrial outer membrane transport complex Sam37/metaxin N-terminal" evidence="8">
    <location>
        <begin position="88"/>
        <end position="221"/>
    </location>
</feature>
<dbReference type="PANTHER" id="PTHR12289">
    <property type="entry name" value="METAXIN RELATED"/>
    <property type="match status" value="1"/>
</dbReference>
<evidence type="ECO:0000256" key="3">
    <source>
        <dbReference type="ARBA" id="ARBA00022787"/>
    </source>
</evidence>
<dbReference type="STRING" id="97972.A0A2V1DYH6"/>
<dbReference type="GO" id="GO:0007005">
    <property type="term" value="P:mitochondrion organization"/>
    <property type="evidence" value="ECO:0007669"/>
    <property type="project" value="TreeGrafter"/>
</dbReference>
<dbReference type="EMBL" id="KZ805337">
    <property type="protein sequence ID" value="PVI02952.1"/>
    <property type="molecule type" value="Genomic_DNA"/>
</dbReference>
<gene>
    <name evidence="10" type="ORF">DM02DRAFT_612593</name>
</gene>
<evidence type="ECO:0000313" key="10">
    <source>
        <dbReference type="EMBL" id="PVI02952.1"/>
    </source>
</evidence>
<evidence type="ECO:0008006" key="12">
    <source>
        <dbReference type="Google" id="ProtNLM"/>
    </source>
</evidence>
<evidence type="ECO:0000259" key="9">
    <source>
        <dbReference type="Pfam" id="PF17171"/>
    </source>
</evidence>
<dbReference type="InterPro" id="IPR050931">
    <property type="entry name" value="Mito_Protein_Transport_Metaxin"/>
</dbReference>
<dbReference type="AlphaFoldDB" id="A0A2V1DYH6"/>
<evidence type="ECO:0000259" key="8">
    <source>
        <dbReference type="Pfam" id="PF10568"/>
    </source>
</evidence>
<evidence type="ECO:0000313" key="11">
    <source>
        <dbReference type="Proteomes" id="UP000244855"/>
    </source>
</evidence>
<evidence type="ECO:0000256" key="4">
    <source>
        <dbReference type="ARBA" id="ARBA00022927"/>
    </source>
</evidence>